<dbReference type="GO" id="GO:0006508">
    <property type="term" value="P:proteolysis"/>
    <property type="evidence" value="ECO:0007669"/>
    <property type="project" value="UniProtKB-KW"/>
</dbReference>
<organism evidence="8">
    <name type="scientific">Nilaparvata lugens</name>
    <name type="common">Brown planthopper</name>
    <dbReference type="NCBI Taxonomy" id="108931"/>
    <lineage>
        <taxon>Eukaryota</taxon>
        <taxon>Metazoa</taxon>
        <taxon>Ecdysozoa</taxon>
        <taxon>Arthropoda</taxon>
        <taxon>Hexapoda</taxon>
        <taxon>Insecta</taxon>
        <taxon>Pterygota</taxon>
        <taxon>Neoptera</taxon>
        <taxon>Paraneoptera</taxon>
        <taxon>Hemiptera</taxon>
        <taxon>Auchenorrhyncha</taxon>
        <taxon>Fulgoroidea</taxon>
        <taxon>Delphacidae</taxon>
        <taxon>Delphacinae</taxon>
        <taxon>Nilaparvata</taxon>
    </lineage>
</organism>
<dbReference type="FunFam" id="2.40.10.10:FF:000068">
    <property type="entry name" value="transmembrane protease serine 2"/>
    <property type="match status" value="1"/>
</dbReference>
<evidence type="ECO:0000256" key="1">
    <source>
        <dbReference type="ARBA" id="ARBA00007664"/>
    </source>
</evidence>
<reference evidence="8" key="1">
    <citation type="journal article" date="2014" name="BMC Genomics">
        <title>Genomic insights into the serine protease gene family and expression profile analysis in the planthopper, Nilaparvata lugens.</title>
        <authorList>
            <person name="Bao Y.Y."/>
            <person name="Qin X."/>
            <person name="Yu B."/>
            <person name="Chen L.B."/>
            <person name="Wang Z.C."/>
            <person name="Zhang C.X."/>
        </authorList>
    </citation>
    <scope>NUCLEOTIDE SEQUENCE</scope>
</reference>
<feature type="domain" description="Peptidase S1" evidence="7">
    <location>
        <begin position="24"/>
        <end position="261"/>
    </location>
</feature>
<keyword evidence="2" id="KW-0645">Protease</keyword>
<dbReference type="InterPro" id="IPR050430">
    <property type="entry name" value="Peptidase_S1"/>
</dbReference>
<comment type="similarity">
    <text evidence="1">Belongs to the peptidase S1 family.</text>
</comment>
<dbReference type="EMBL" id="KJ512131">
    <property type="protein sequence ID" value="AID60354.1"/>
    <property type="molecule type" value="mRNA"/>
</dbReference>
<dbReference type="InterPro" id="IPR018114">
    <property type="entry name" value="TRYPSIN_HIS"/>
</dbReference>
<keyword evidence="5" id="KW-1015">Disulfide bond</keyword>
<evidence type="ECO:0000256" key="4">
    <source>
        <dbReference type="ARBA" id="ARBA00022825"/>
    </source>
</evidence>
<dbReference type="CDD" id="cd00190">
    <property type="entry name" value="Tryp_SPc"/>
    <property type="match status" value="1"/>
</dbReference>
<dbReference type="PANTHER" id="PTHR24276">
    <property type="entry name" value="POLYSERASE-RELATED"/>
    <property type="match status" value="1"/>
</dbReference>
<dbReference type="InterPro" id="IPR009003">
    <property type="entry name" value="Peptidase_S1_PA"/>
</dbReference>
<protein>
    <submittedName>
        <fullName evidence="8">Trypsin-20</fullName>
    </submittedName>
</protein>
<dbReference type="Gene3D" id="2.40.10.10">
    <property type="entry name" value="Trypsin-like serine proteases"/>
    <property type="match status" value="1"/>
</dbReference>
<dbReference type="InterPro" id="IPR001314">
    <property type="entry name" value="Peptidase_S1A"/>
</dbReference>
<evidence type="ECO:0000256" key="6">
    <source>
        <dbReference type="SAM" id="SignalP"/>
    </source>
</evidence>
<dbReference type="KEGG" id="nlu:111049240"/>
<evidence type="ECO:0000256" key="5">
    <source>
        <dbReference type="ARBA" id="ARBA00023157"/>
    </source>
</evidence>
<proteinExistence type="evidence at transcript level"/>
<dbReference type="InterPro" id="IPR001254">
    <property type="entry name" value="Trypsin_dom"/>
</dbReference>
<dbReference type="GeneID" id="111049240"/>
<keyword evidence="3" id="KW-0378">Hydrolase</keyword>
<evidence type="ECO:0000256" key="2">
    <source>
        <dbReference type="ARBA" id="ARBA00022670"/>
    </source>
</evidence>
<dbReference type="SUPFAM" id="SSF50494">
    <property type="entry name" value="Trypsin-like serine proteases"/>
    <property type="match status" value="1"/>
</dbReference>
<dbReference type="PANTHER" id="PTHR24276:SF98">
    <property type="entry name" value="FI18310P1-RELATED"/>
    <property type="match status" value="1"/>
</dbReference>
<dbReference type="PROSITE" id="PS00134">
    <property type="entry name" value="TRYPSIN_HIS"/>
    <property type="match status" value="1"/>
</dbReference>
<dbReference type="PRINTS" id="PR00722">
    <property type="entry name" value="CHYMOTRYPSIN"/>
</dbReference>
<feature type="chain" id="PRO_5001650398" evidence="6">
    <location>
        <begin position="21"/>
        <end position="294"/>
    </location>
</feature>
<keyword evidence="6" id="KW-0732">Signal</keyword>
<feature type="signal peptide" evidence="6">
    <location>
        <begin position="1"/>
        <end position="20"/>
    </location>
</feature>
<dbReference type="AlphaFoldDB" id="A0A068FBB3"/>
<dbReference type="InterPro" id="IPR043504">
    <property type="entry name" value="Peptidase_S1_PA_chymotrypsin"/>
</dbReference>
<evidence type="ECO:0000259" key="7">
    <source>
        <dbReference type="PROSITE" id="PS50240"/>
    </source>
</evidence>
<evidence type="ECO:0000313" key="8">
    <source>
        <dbReference type="EMBL" id="AID60354.1"/>
    </source>
</evidence>
<reference evidence="8" key="2">
    <citation type="submission" date="2014-02" db="EMBL/GenBank/DDBJ databases">
        <authorList>
            <person name="Bao Y.-Y."/>
            <person name="Zhang C.-X."/>
        </authorList>
    </citation>
    <scope>NUCLEOTIDE SEQUENCE</scope>
</reference>
<name>A0A068FBB3_NILLU</name>
<accession>A0A068FBB3</accession>
<keyword evidence="4" id="KW-0720">Serine protease</keyword>
<dbReference type="PROSITE" id="PS50240">
    <property type="entry name" value="TRYPSIN_DOM"/>
    <property type="match status" value="1"/>
</dbReference>
<dbReference type="RefSeq" id="XP_022190961.1">
    <property type="nucleotide sequence ID" value="XM_022335269.2"/>
</dbReference>
<sequence>MKFLVLLTICSTSLPLFVYCERRVFGGALASPGQFPYQVQLEHKGKGICTGTIIDDRWVITAAHCVQEKDGDFSIRAGFVKKSMGEGQVRKIAQIVVHSDYSTQIAKQDLALVKVEKPFNFTEGKVKNISLSDDEWPSKGERTCTIAGFGLTENKTSGELRFLQVKAFHGQGSCPCIVKNFRLRRLVCLASKAGQGACFGDSGGGIICDGKVVGVAHMVMDRRSCQYFEAPDRNIDCGSESVYAMYMYVCPLLDWIKQHVPSVPATPKSCQGNIITPSLTILFMCLYIIKMVCF</sequence>
<dbReference type="SMART" id="SM00020">
    <property type="entry name" value="Tryp_SPc"/>
    <property type="match status" value="1"/>
</dbReference>
<dbReference type="GO" id="GO:0004252">
    <property type="term" value="F:serine-type endopeptidase activity"/>
    <property type="evidence" value="ECO:0007669"/>
    <property type="project" value="InterPro"/>
</dbReference>
<evidence type="ECO:0000256" key="3">
    <source>
        <dbReference type="ARBA" id="ARBA00022801"/>
    </source>
</evidence>
<dbReference type="Pfam" id="PF00089">
    <property type="entry name" value="Trypsin"/>
    <property type="match status" value="1"/>
</dbReference>